<dbReference type="SUPFAM" id="SSF54373">
    <property type="entry name" value="FAD-linked reductases, C-terminal domain"/>
    <property type="match status" value="1"/>
</dbReference>
<evidence type="ECO:0000256" key="2">
    <source>
        <dbReference type="ARBA" id="ARBA00010790"/>
    </source>
</evidence>
<organism evidence="9 10">
    <name type="scientific">Musca domestica</name>
    <name type="common">House fly</name>
    <dbReference type="NCBI Taxonomy" id="7370"/>
    <lineage>
        <taxon>Eukaryota</taxon>
        <taxon>Metazoa</taxon>
        <taxon>Ecdysozoa</taxon>
        <taxon>Arthropoda</taxon>
        <taxon>Hexapoda</taxon>
        <taxon>Insecta</taxon>
        <taxon>Pterygota</taxon>
        <taxon>Neoptera</taxon>
        <taxon>Endopterygota</taxon>
        <taxon>Diptera</taxon>
        <taxon>Brachycera</taxon>
        <taxon>Muscomorpha</taxon>
        <taxon>Muscoidea</taxon>
        <taxon>Muscidae</taxon>
        <taxon>Musca</taxon>
    </lineage>
</organism>
<reference evidence="10" key="1">
    <citation type="submission" date="2025-08" db="UniProtKB">
        <authorList>
            <consortium name="RefSeq"/>
        </authorList>
    </citation>
    <scope>IDENTIFICATION</scope>
    <source>
        <strain evidence="10">Aabys</strain>
        <tissue evidence="10">Whole body</tissue>
    </source>
</reference>
<dbReference type="InterPro" id="IPR007867">
    <property type="entry name" value="GMC_OxRtase_C"/>
</dbReference>
<dbReference type="PROSITE" id="PS00624">
    <property type="entry name" value="GMC_OXRED_2"/>
    <property type="match status" value="1"/>
</dbReference>
<dbReference type="Gene3D" id="3.30.560.10">
    <property type="entry name" value="Glucose Oxidase, domain 3"/>
    <property type="match status" value="1"/>
</dbReference>
<comment type="cofactor">
    <cofactor evidence="1">
        <name>FAD</name>
        <dbReference type="ChEBI" id="CHEBI:57692"/>
    </cofactor>
</comment>
<dbReference type="PROSITE" id="PS00623">
    <property type="entry name" value="GMC_OXRED_1"/>
    <property type="match status" value="1"/>
</dbReference>
<sequence length="628" mass="69446">MSLTAAAQCSNPSLGMVNTLVSLLVEGILAAQCNISPKESWPEDYAEQALSKGLEEYDFVIIGAGTAGSVVASRLSENPEFKVLVLEAGGDPPPESEIPAAFFGVQFSNSSFAYYPEPNGRSCRAFKNERCHWPRGKVLGGSGAINAMLYVRGNRAEYDKWCESGSEGWCYEDVWPYFVKMTTPQGNDTHPKGYVSLNEFGDFDQHVVDLLTQAGAELGVPKVEDFVEGSYVGYAHIKGTVSEGRRGSTGKGYLAKVAKFRPNLHIIKNAWVSKIDFNSQGDKVESIEFRLQDSHNMRVRVGKEAILSAGAIDSPKLLMLSGVGPREVLEPLNIPLIHNLPVGENLQDHVLALTFLRIPAEPPKPTQLLDDIYQYIIHQKGPLSSIGSTPLIGFIQSDASKSPLYPDIEMHHLSFNRGNILRMELLLNGFSTKPEYKQFILKEIESHDLVAVFVLVAHPKSRGSVKLKSPSPWDYPTIDSGYFADPEDMEVLLRGLDYVNKLEQTQAFRERQAEILHIPLEECDKFEFKSPQYWRCYASYFTSTCYHQVGTVKMGSAGDPTTCVDPQLKVKGVKNLRVVDASIMPFVSSGNTNAPTIMIAEKASDLISQQWQAEGKSATLEKGYKSEL</sequence>
<keyword evidence="9" id="KW-1185">Reference proteome</keyword>
<evidence type="ECO:0000256" key="3">
    <source>
        <dbReference type="ARBA" id="ARBA00022630"/>
    </source>
</evidence>
<dbReference type="Gene3D" id="3.50.50.60">
    <property type="entry name" value="FAD/NAD(P)-binding domain"/>
    <property type="match status" value="1"/>
</dbReference>
<keyword evidence="4 5" id="KW-0274">FAD</keyword>
<keyword evidence="3 5" id="KW-0285">Flavoprotein</keyword>
<dbReference type="Pfam" id="PF00732">
    <property type="entry name" value="GMC_oxred_N"/>
    <property type="match status" value="1"/>
</dbReference>
<dbReference type="InterPro" id="IPR000172">
    <property type="entry name" value="GMC_OxRdtase_N"/>
</dbReference>
<evidence type="ECO:0000259" key="8">
    <source>
        <dbReference type="PROSITE" id="PS00624"/>
    </source>
</evidence>
<evidence type="ECO:0000256" key="5">
    <source>
        <dbReference type="RuleBase" id="RU003968"/>
    </source>
</evidence>
<dbReference type="RefSeq" id="XP_058978392.1">
    <property type="nucleotide sequence ID" value="XM_059122409.1"/>
</dbReference>
<evidence type="ECO:0000313" key="10">
    <source>
        <dbReference type="RefSeq" id="XP_058978392.1"/>
    </source>
</evidence>
<gene>
    <name evidence="10" type="primary">LOC101901667</name>
</gene>
<evidence type="ECO:0000256" key="1">
    <source>
        <dbReference type="ARBA" id="ARBA00001974"/>
    </source>
</evidence>
<accession>A0ABM3UXY4</accession>
<feature type="domain" description="Glucose-methanol-choline oxidoreductase N-terminal" evidence="7">
    <location>
        <begin position="136"/>
        <end position="159"/>
    </location>
</feature>
<dbReference type="Pfam" id="PF05199">
    <property type="entry name" value="GMC_oxred_C"/>
    <property type="match status" value="1"/>
</dbReference>
<feature type="chain" id="PRO_5045469209" evidence="6">
    <location>
        <begin position="31"/>
        <end position="628"/>
    </location>
</feature>
<dbReference type="PIRSF" id="PIRSF000137">
    <property type="entry name" value="Alcohol_oxidase"/>
    <property type="match status" value="1"/>
</dbReference>
<dbReference type="Proteomes" id="UP001652621">
    <property type="component" value="Unplaced"/>
</dbReference>
<evidence type="ECO:0000313" key="9">
    <source>
        <dbReference type="Proteomes" id="UP001652621"/>
    </source>
</evidence>
<dbReference type="PANTHER" id="PTHR11552">
    <property type="entry name" value="GLUCOSE-METHANOL-CHOLINE GMC OXIDOREDUCTASE"/>
    <property type="match status" value="1"/>
</dbReference>
<feature type="signal peptide" evidence="6">
    <location>
        <begin position="1"/>
        <end position="30"/>
    </location>
</feature>
<proteinExistence type="inferred from homology"/>
<protein>
    <submittedName>
        <fullName evidence="10">Glucose dehydrogenase [FAD, quinone]</fullName>
    </submittedName>
</protein>
<keyword evidence="6" id="KW-0732">Signal</keyword>
<dbReference type="SUPFAM" id="SSF51905">
    <property type="entry name" value="FAD/NAD(P)-binding domain"/>
    <property type="match status" value="1"/>
</dbReference>
<evidence type="ECO:0000256" key="4">
    <source>
        <dbReference type="ARBA" id="ARBA00022827"/>
    </source>
</evidence>
<name>A0ABM3UXY4_MUSDO</name>
<dbReference type="PANTHER" id="PTHR11552:SF147">
    <property type="entry name" value="CHOLINE DEHYDROGENASE, MITOCHONDRIAL"/>
    <property type="match status" value="1"/>
</dbReference>
<comment type="similarity">
    <text evidence="2 5">Belongs to the GMC oxidoreductase family.</text>
</comment>
<evidence type="ECO:0000256" key="6">
    <source>
        <dbReference type="SAM" id="SignalP"/>
    </source>
</evidence>
<dbReference type="InterPro" id="IPR012132">
    <property type="entry name" value="GMC_OxRdtase"/>
</dbReference>
<dbReference type="InterPro" id="IPR036188">
    <property type="entry name" value="FAD/NAD-bd_sf"/>
</dbReference>
<evidence type="ECO:0000259" key="7">
    <source>
        <dbReference type="PROSITE" id="PS00623"/>
    </source>
</evidence>
<feature type="domain" description="Glucose-methanol-choline oxidoreductase N-terminal" evidence="8">
    <location>
        <begin position="310"/>
        <end position="324"/>
    </location>
</feature>
<dbReference type="GeneID" id="101901667"/>